<accession>A0ABV3RKX2</accession>
<keyword evidence="3" id="KW-1185">Reference proteome</keyword>
<proteinExistence type="predicted"/>
<dbReference type="InterPro" id="IPR021735">
    <property type="entry name" value="DUF3306"/>
</dbReference>
<dbReference type="EMBL" id="JBFNXX010000004">
    <property type="protein sequence ID" value="MEW9919203.1"/>
    <property type="molecule type" value="Genomic_DNA"/>
</dbReference>
<evidence type="ECO:0000313" key="2">
    <source>
        <dbReference type="EMBL" id="MEW9919203.1"/>
    </source>
</evidence>
<feature type="compositionally biased region" description="Basic and acidic residues" evidence="1">
    <location>
        <begin position="12"/>
        <end position="37"/>
    </location>
</feature>
<organism evidence="2 3">
    <name type="scientific">Sulfitobacter sediminis</name>
    <dbReference type="NCBI Taxonomy" id="3234186"/>
    <lineage>
        <taxon>Bacteria</taxon>
        <taxon>Pseudomonadati</taxon>
        <taxon>Pseudomonadota</taxon>
        <taxon>Alphaproteobacteria</taxon>
        <taxon>Rhodobacterales</taxon>
        <taxon>Roseobacteraceae</taxon>
        <taxon>Sulfitobacter</taxon>
    </lineage>
</organism>
<sequence length="215" mass="23767">MRGNDFWSRRRAGVEAETRAEQRQAEATTREIQERSLEEMSDEELLVKFDLPDPETLGQGDDFSVFLKAGVPQRLKKIALRRLWGTNPVLANLDGLVDYGEDYTDAATVAAQLATSYQVGKGMTAHIEKMMQEVHAEGPENTVADEAAKADESVAEEKSVASGEEDVKIVSEDCPEDAPQALAQAEGEDRHGGADFYPRRKKMRYKIYDDKGGAA</sequence>
<evidence type="ECO:0000256" key="1">
    <source>
        <dbReference type="SAM" id="MobiDB-lite"/>
    </source>
</evidence>
<dbReference type="RefSeq" id="WP_367876909.1">
    <property type="nucleotide sequence ID" value="NZ_JBFNXX010000004.1"/>
</dbReference>
<evidence type="ECO:0000313" key="3">
    <source>
        <dbReference type="Proteomes" id="UP001556098"/>
    </source>
</evidence>
<gene>
    <name evidence="2" type="ORF">AB2B41_06290</name>
</gene>
<dbReference type="Proteomes" id="UP001556098">
    <property type="component" value="Unassembled WGS sequence"/>
</dbReference>
<feature type="region of interest" description="Disordered" evidence="1">
    <location>
        <begin position="1"/>
        <end position="37"/>
    </location>
</feature>
<name>A0ABV3RKX2_9RHOB</name>
<protein>
    <submittedName>
        <fullName evidence="2">DUF3306 domain-containing protein</fullName>
    </submittedName>
</protein>
<comment type="caution">
    <text evidence="2">The sequence shown here is derived from an EMBL/GenBank/DDBJ whole genome shotgun (WGS) entry which is preliminary data.</text>
</comment>
<feature type="region of interest" description="Disordered" evidence="1">
    <location>
        <begin position="146"/>
        <end position="197"/>
    </location>
</feature>
<feature type="compositionally biased region" description="Basic and acidic residues" evidence="1">
    <location>
        <begin position="146"/>
        <end position="171"/>
    </location>
</feature>
<reference evidence="2 3" key="1">
    <citation type="submission" date="2024-07" db="EMBL/GenBank/DDBJ databases">
        <title>Marimonas sp.nov., isolated from tidal-flat sediment.</title>
        <authorList>
            <person name="Jayan J.N."/>
            <person name="Lee S.S."/>
        </authorList>
    </citation>
    <scope>NUCLEOTIDE SEQUENCE [LARGE SCALE GENOMIC DNA]</scope>
    <source>
        <strain evidence="2 3">MJW-29</strain>
    </source>
</reference>
<dbReference type="Pfam" id="PF11748">
    <property type="entry name" value="DUF3306"/>
    <property type="match status" value="1"/>
</dbReference>